<evidence type="ECO:0000313" key="2">
    <source>
        <dbReference type="Proteomes" id="UP001162501"/>
    </source>
</evidence>
<sequence length="657" mass="71367">MPRNRKEVCEAGVHFLDQDYLPPDPSFRSYPSGSPPEPEAPASIPGRASRGQQCTENARLEAAGPAKAFFLTDSAFCSFLTGSRFITKMSKLCLAEGLVGVSGVSIPIGNSEESKESSGSTWPKDLIALKPGEASWDVVLKKIKELSDSDCRDAFTVADLGVLASRHQVFRQALPRVSPFYAVMCNSSPWMLRVLAPLGTNFDCASQGELEQVLDLGVAPPCILCANPCKPVSHIRFAALHGVKLLVFDSEEELIKVAQHHPGARLVLRLWTQDSDSIFPLSSKFGARLEVCEHLLKSARDLGLAVVGTSFHVGSRCQTPHNFMKAIADCRRVFEMGSRIGHDMSLLDIGGGFPGEEASDPEFEEVAVVINAALAQDFPEGSGVEVIAEPGRFYAASVCMTAVNIIAKKAVLEPGGPQKLLYYLNDGHYGTFRIFPREPEPRMPIVVKELGPKPPLFPCTLFGPTCDALDKLFLKEVQLPELDVGDWLVFPFMGAYMSVMSSTFSGFSPASICYAMGPELRSLLETTLWCWTRSERRGSSHLGLIWFCPPGSLQGADGQLLSQTRNSTAPNLPLSEQAPRPHREAHRAVLPRVSRPLSVSASVGVGPLRERLPRETQQGQSRVRVPVGSPQTRSPGKQGRAVPRGARESLLPATSDP</sequence>
<reference evidence="1" key="1">
    <citation type="submission" date="2023-05" db="EMBL/GenBank/DDBJ databases">
        <authorList>
            <consortium name="ELIXIR-Norway"/>
        </authorList>
    </citation>
    <scope>NUCLEOTIDE SEQUENCE</scope>
</reference>
<proteinExistence type="predicted"/>
<dbReference type="Proteomes" id="UP001162501">
    <property type="component" value="Chromosome 24"/>
</dbReference>
<dbReference type="EMBL" id="OX596108">
    <property type="protein sequence ID" value="CAI9702845.1"/>
    <property type="molecule type" value="Genomic_DNA"/>
</dbReference>
<name>A0ACB0EQ89_RANTA</name>
<gene>
    <name evidence="1" type="ORF">MRATA1EN3_LOCUS14058</name>
</gene>
<evidence type="ECO:0000313" key="1">
    <source>
        <dbReference type="EMBL" id="CAI9702845.1"/>
    </source>
</evidence>
<organism evidence="1 2">
    <name type="scientific">Rangifer tarandus platyrhynchus</name>
    <name type="common">Svalbard reindeer</name>
    <dbReference type="NCBI Taxonomy" id="3082113"/>
    <lineage>
        <taxon>Eukaryota</taxon>
        <taxon>Metazoa</taxon>
        <taxon>Chordata</taxon>
        <taxon>Craniata</taxon>
        <taxon>Vertebrata</taxon>
        <taxon>Euteleostomi</taxon>
        <taxon>Mammalia</taxon>
        <taxon>Eutheria</taxon>
        <taxon>Laurasiatheria</taxon>
        <taxon>Artiodactyla</taxon>
        <taxon>Ruminantia</taxon>
        <taxon>Pecora</taxon>
        <taxon>Cervidae</taxon>
        <taxon>Odocoileinae</taxon>
        <taxon>Rangifer</taxon>
    </lineage>
</organism>
<protein>
    <submittedName>
        <fullName evidence="1">Uncharacterized protein</fullName>
    </submittedName>
</protein>
<accession>A0ACB0EQ89</accession>